<protein>
    <submittedName>
        <fullName evidence="2">Uncharacterized protein</fullName>
    </submittedName>
</protein>
<dbReference type="Proteomes" id="UP000772434">
    <property type="component" value="Unassembled WGS sequence"/>
</dbReference>
<keyword evidence="1" id="KW-1133">Transmembrane helix</keyword>
<keyword evidence="1" id="KW-0472">Membrane</keyword>
<gene>
    <name evidence="2" type="ORF">BDP27DRAFT_465150</name>
</gene>
<evidence type="ECO:0000313" key="3">
    <source>
        <dbReference type="Proteomes" id="UP000772434"/>
    </source>
</evidence>
<feature type="transmembrane region" description="Helical" evidence="1">
    <location>
        <begin position="25"/>
        <end position="45"/>
    </location>
</feature>
<dbReference type="EMBL" id="JADNRY010000292">
    <property type="protein sequence ID" value="KAF9059587.1"/>
    <property type="molecule type" value="Genomic_DNA"/>
</dbReference>
<organism evidence="2 3">
    <name type="scientific">Rhodocollybia butyracea</name>
    <dbReference type="NCBI Taxonomy" id="206335"/>
    <lineage>
        <taxon>Eukaryota</taxon>
        <taxon>Fungi</taxon>
        <taxon>Dikarya</taxon>
        <taxon>Basidiomycota</taxon>
        <taxon>Agaricomycotina</taxon>
        <taxon>Agaricomycetes</taxon>
        <taxon>Agaricomycetidae</taxon>
        <taxon>Agaricales</taxon>
        <taxon>Marasmiineae</taxon>
        <taxon>Omphalotaceae</taxon>
        <taxon>Rhodocollybia</taxon>
    </lineage>
</organism>
<comment type="caution">
    <text evidence="2">The sequence shown here is derived from an EMBL/GenBank/DDBJ whole genome shotgun (WGS) entry which is preliminary data.</text>
</comment>
<dbReference type="AlphaFoldDB" id="A0A9P5PAH9"/>
<sequence>MNRYLPPPTCDAPATSSHDDDTRTILFLPFLIFLCFCNSWMNVGYWNESGTFSFFCLFYHTKKYCCFFVVSLPTPHRYIAISLFLLCFISTHISVCVLFQATFVQSIPNAIYYQLRSSSRHPIVSRPG</sequence>
<evidence type="ECO:0000256" key="1">
    <source>
        <dbReference type="SAM" id="Phobius"/>
    </source>
</evidence>
<feature type="transmembrane region" description="Helical" evidence="1">
    <location>
        <begin position="78"/>
        <end position="99"/>
    </location>
</feature>
<accession>A0A9P5PAH9</accession>
<evidence type="ECO:0000313" key="2">
    <source>
        <dbReference type="EMBL" id="KAF9059587.1"/>
    </source>
</evidence>
<keyword evidence="1" id="KW-0812">Transmembrane</keyword>
<keyword evidence="3" id="KW-1185">Reference proteome</keyword>
<proteinExistence type="predicted"/>
<reference evidence="2" key="1">
    <citation type="submission" date="2020-11" db="EMBL/GenBank/DDBJ databases">
        <authorList>
            <consortium name="DOE Joint Genome Institute"/>
            <person name="Ahrendt S."/>
            <person name="Riley R."/>
            <person name="Andreopoulos W."/>
            <person name="Labutti K."/>
            <person name="Pangilinan J."/>
            <person name="Ruiz-Duenas F.J."/>
            <person name="Barrasa J.M."/>
            <person name="Sanchez-Garcia M."/>
            <person name="Camarero S."/>
            <person name="Miyauchi S."/>
            <person name="Serrano A."/>
            <person name="Linde D."/>
            <person name="Babiker R."/>
            <person name="Drula E."/>
            <person name="Ayuso-Fernandez I."/>
            <person name="Pacheco R."/>
            <person name="Padilla G."/>
            <person name="Ferreira P."/>
            <person name="Barriuso J."/>
            <person name="Kellner H."/>
            <person name="Castanera R."/>
            <person name="Alfaro M."/>
            <person name="Ramirez L."/>
            <person name="Pisabarro A.G."/>
            <person name="Kuo A."/>
            <person name="Tritt A."/>
            <person name="Lipzen A."/>
            <person name="He G."/>
            <person name="Yan M."/>
            <person name="Ng V."/>
            <person name="Cullen D."/>
            <person name="Martin F."/>
            <person name="Rosso M.-N."/>
            <person name="Henrissat B."/>
            <person name="Hibbett D."/>
            <person name="Martinez A.T."/>
            <person name="Grigoriev I.V."/>
        </authorList>
    </citation>
    <scope>NUCLEOTIDE SEQUENCE</scope>
    <source>
        <strain evidence="2">AH 40177</strain>
    </source>
</reference>
<name>A0A9P5PAH9_9AGAR</name>